<feature type="transmembrane region" description="Helical" evidence="1">
    <location>
        <begin position="81"/>
        <end position="101"/>
    </location>
</feature>
<evidence type="ECO:0008006" key="4">
    <source>
        <dbReference type="Google" id="ProtNLM"/>
    </source>
</evidence>
<evidence type="ECO:0000313" key="2">
    <source>
        <dbReference type="EMBL" id="MBK1670087.1"/>
    </source>
</evidence>
<evidence type="ECO:0000313" key="3">
    <source>
        <dbReference type="Proteomes" id="UP001296873"/>
    </source>
</evidence>
<comment type="caution">
    <text evidence="2">The sequence shown here is derived from an EMBL/GenBank/DDBJ whole genome shotgun (WGS) entry which is preliminary data.</text>
</comment>
<dbReference type="EMBL" id="NRRL01000074">
    <property type="protein sequence ID" value="MBK1670087.1"/>
    <property type="molecule type" value="Genomic_DNA"/>
</dbReference>
<evidence type="ECO:0000256" key="1">
    <source>
        <dbReference type="SAM" id="Phobius"/>
    </source>
</evidence>
<name>A0ABS1DJJ5_9PROT</name>
<protein>
    <recommendedName>
        <fullName evidence="4">GtrA-like protein domain-containing protein</fullName>
    </recommendedName>
</protein>
<keyword evidence="1" id="KW-0812">Transmembrane</keyword>
<reference evidence="2 3" key="1">
    <citation type="journal article" date="2020" name="Microorganisms">
        <title>Osmotic Adaptation and Compatible Solute Biosynthesis of Phototrophic Bacteria as Revealed from Genome Analyses.</title>
        <authorList>
            <person name="Imhoff J.F."/>
            <person name="Rahn T."/>
            <person name="Kunzel S."/>
            <person name="Keller A."/>
            <person name="Neulinger S.C."/>
        </authorList>
    </citation>
    <scope>NUCLEOTIDE SEQUENCE [LARGE SCALE GENOMIC DNA]</scope>
    <source>
        <strain evidence="2 3">DSM 9895</strain>
    </source>
</reference>
<organism evidence="2 3">
    <name type="scientific">Rhodovibrio sodomensis</name>
    <dbReference type="NCBI Taxonomy" id="1088"/>
    <lineage>
        <taxon>Bacteria</taxon>
        <taxon>Pseudomonadati</taxon>
        <taxon>Pseudomonadota</taxon>
        <taxon>Alphaproteobacteria</taxon>
        <taxon>Rhodospirillales</taxon>
        <taxon>Rhodovibrionaceae</taxon>
        <taxon>Rhodovibrio</taxon>
    </lineage>
</organism>
<dbReference type="RefSeq" id="WP_200342436.1">
    <property type="nucleotide sequence ID" value="NZ_NRRL01000074.1"/>
</dbReference>
<dbReference type="Proteomes" id="UP001296873">
    <property type="component" value="Unassembled WGS sequence"/>
</dbReference>
<accession>A0ABS1DJJ5</accession>
<feature type="transmembrane region" description="Helical" evidence="1">
    <location>
        <begin position="7"/>
        <end position="28"/>
    </location>
</feature>
<keyword evidence="1" id="KW-0472">Membrane</keyword>
<sequence>MEAQRHLYFALNTTLAATCAIAFGALAYGVSALMADEGAFRHIAVAALAVALAQCVNAIARELSWNVASSWESTGQLSRRAKAVGALAQLLYASFCAFAVVSGTQTAVAGWDWPLFAASALVGVRFKWDWLPRWLGSRRPAA</sequence>
<keyword evidence="1" id="KW-1133">Transmembrane helix</keyword>
<keyword evidence="3" id="KW-1185">Reference proteome</keyword>
<gene>
    <name evidence="2" type="ORF">CKO28_18795</name>
</gene>
<proteinExistence type="predicted"/>
<feature type="transmembrane region" description="Helical" evidence="1">
    <location>
        <begin position="40"/>
        <end position="60"/>
    </location>
</feature>